<dbReference type="PATRIC" id="fig|1125411.7.peg.1454"/>
<feature type="binding site" evidence="1">
    <location>
        <position position="140"/>
    </location>
    <ligand>
        <name>a divalent metal cation</name>
        <dbReference type="ChEBI" id="CHEBI:60240"/>
        <label>2</label>
    </ligand>
</feature>
<dbReference type="RefSeq" id="WP_020027313.1">
    <property type="nucleotide sequence ID" value="NZ_CP006911.1"/>
</dbReference>
<dbReference type="OrthoDB" id="9810005at2"/>
<dbReference type="Gene3D" id="3.20.20.140">
    <property type="entry name" value="Metal-dependent hydrolases"/>
    <property type="match status" value="1"/>
</dbReference>
<evidence type="ECO:0000256" key="1">
    <source>
        <dbReference type="PIRSR" id="PIRSR005902-1"/>
    </source>
</evidence>
<evidence type="ECO:0000313" key="3">
    <source>
        <dbReference type="Proteomes" id="UP000068905"/>
    </source>
</evidence>
<keyword evidence="1" id="KW-0479">Metal-binding</keyword>
<dbReference type="EMBL" id="CP006911">
    <property type="protein sequence ID" value="ALE02354.1"/>
    <property type="molecule type" value="Genomic_DNA"/>
</dbReference>
<accession>A0A0M4M3M1</accession>
<protein>
    <submittedName>
        <fullName evidence="2">DNAase</fullName>
    </submittedName>
</protein>
<feature type="binding site" evidence="1">
    <location>
        <position position="117"/>
    </location>
    <ligand>
        <name>a divalent metal cation</name>
        <dbReference type="ChEBI" id="CHEBI:60240"/>
        <label>2</label>
    </ligand>
</feature>
<gene>
    <name evidence="2" type="ORF">W908_07375</name>
</gene>
<sequence>MLNSHIHLDFDNVNSPSSSTTGVIIPSTGKDNWDSVIACCHSNDNSYFALGIHPWFVKDHQMIDLHDLEVRIEEEKPIAVGECGLDYAKVKDQNTQRFFFDEQVALATRFDLPLIIHSVHATEDVTDLLKSYSKSRGVIHAYSGSLQQAENLLKINFSFGFGTSLTNPHAYKLHDIVKFLPIESIVIETDDRKNPDELIQVAERVARIKKITVDQVIEQCDQNTFNIFKIS</sequence>
<dbReference type="GO" id="GO:0005829">
    <property type="term" value="C:cytosol"/>
    <property type="evidence" value="ECO:0007669"/>
    <property type="project" value="TreeGrafter"/>
</dbReference>
<feature type="binding site" evidence="1">
    <location>
        <position position="82"/>
    </location>
    <ligand>
        <name>a divalent metal cation</name>
        <dbReference type="ChEBI" id="CHEBI:60240"/>
        <label>1</label>
    </ligand>
</feature>
<keyword evidence="3" id="KW-1185">Reference proteome</keyword>
<dbReference type="CDD" id="cd01310">
    <property type="entry name" value="TatD_DNAse"/>
    <property type="match status" value="1"/>
</dbReference>
<dbReference type="InterPro" id="IPR032466">
    <property type="entry name" value="Metal_Hydrolase"/>
</dbReference>
<dbReference type="Pfam" id="PF01026">
    <property type="entry name" value="TatD_DNase"/>
    <property type="match status" value="1"/>
</dbReference>
<dbReference type="Proteomes" id="UP000068905">
    <property type="component" value="Chromosome"/>
</dbReference>
<dbReference type="STRING" id="1125411.W908_07375"/>
<evidence type="ECO:0000313" key="2">
    <source>
        <dbReference type="EMBL" id="ALE02354.1"/>
    </source>
</evidence>
<feature type="binding site" evidence="1">
    <location>
        <position position="190"/>
    </location>
    <ligand>
        <name>a divalent metal cation</name>
        <dbReference type="ChEBI" id="CHEBI:60240"/>
        <label>1</label>
    </ligand>
</feature>
<dbReference type="PANTHER" id="PTHR46124:SF3">
    <property type="entry name" value="HYDROLASE"/>
    <property type="match status" value="1"/>
</dbReference>
<dbReference type="PANTHER" id="PTHR46124">
    <property type="entry name" value="D-AMINOACYL-TRNA DEACYLASE"/>
    <property type="match status" value="1"/>
</dbReference>
<dbReference type="GO" id="GO:0046872">
    <property type="term" value="F:metal ion binding"/>
    <property type="evidence" value="ECO:0007669"/>
    <property type="project" value="UniProtKB-KW"/>
</dbReference>
<dbReference type="KEGG" id="tsn:W908_07375"/>
<dbReference type="GO" id="GO:0016788">
    <property type="term" value="F:hydrolase activity, acting on ester bonds"/>
    <property type="evidence" value="ECO:0007669"/>
    <property type="project" value="InterPro"/>
</dbReference>
<feature type="binding site" evidence="1">
    <location>
        <position position="7"/>
    </location>
    <ligand>
        <name>a divalent metal cation</name>
        <dbReference type="ChEBI" id="CHEBI:60240"/>
        <label>1</label>
    </ligand>
</feature>
<organism evidence="2 3">
    <name type="scientific">Candidatus Pseudothioglobus singularis PS1</name>
    <dbReference type="NCBI Taxonomy" id="1125411"/>
    <lineage>
        <taxon>Bacteria</taxon>
        <taxon>Pseudomonadati</taxon>
        <taxon>Pseudomonadota</taxon>
        <taxon>Gammaproteobacteria</taxon>
        <taxon>Candidatus Pseudothioglobaceae</taxon>
        <taxon>Candidatus Pseudothioglobus</taxon>
    </lineage>
</organism>
<dbReference type="AlphaFoldDB" id="A0A0M4M3M1"/>
<dbReference type="PIRSF" id="PIRSF005902">
    <property type="entry name" value="DNase_TatD"/>
    <property type="match status" value="1"/>
</dbReference>
<feature type="binding site" evidence="1">
    <location>
        <position position="5"/>
    </location>
    <ligand>
        <name>a divalent metal cation</name>
        <dbReference type="ChEBI" id="CHEBI:60240"/>
        <label>1</label>
    </ligand>
</feature>
<reference evidence="2 3" key="1">
    <citation type="journal article" date="2015" name="Genome Announc.">
        <title>Genome Sequence of 'Candidatus Thioglobus singularis' Strain PS1, a Mixotroph from the SUP05 Clade of Marine Gammaproteobacteria.</title>
        <authorList>
            <person name="Marshall K.T."/>
            <person name="Morris R.M."/>
        </authorList>
    </citation>
    <scope>NUCLEOTIDE SEQUENCE [LARGE SCALE GENOMIC DNA]</scope>
    <source>
        <strain evidence="2 3">PS1</strain>
    </source>
</reference>
<dbReference type="InterPro" id="IPR001130">
    <property type="entry name" value="TatD-like"/>
</dbReference>
<name>A0A0M4M3M1_9GAMM</name>
<dbReference type="SUPFAM" id="SSF51556">
    <property type="entry name" value="Metallo-dependent hydrolases"/>
    <property type="match status" value="1"/>
</dbReference>
<proteinExistence type="predicted"/>